<evidence type="ECO:0008006" key="2">
    <source>
        <dbReference type="Google" id="ProtNLM"/>
    </source>
</evidence>
<comment type="caution">
    <text evidence="1">The sequence shown here is derived from an EMBL/GenBank/DDBJ whole genome shotgun (WGS) entry which is preliminary data.</text>
</comment>
<reference evidence="1" key="1">
    <citation type="journal article" date="2015" name="Nature">
        <title>Complex archaea that bridge the gap between prokaryotes and eukaryotes.</title>
        <authorList>
            <person name="Spang A."/>
            <person name="Saw J.H."/>
            <person name="Jorgensen S.L."/>
            <person name="Zaremba-Niedzwiedzka K."/>
            <person name="Martijn J."/>
            <person name="Lind A.E."/>
            <person name="van Eijk R."/>
            <person name="Schleper C."/>
            <person name="Guy L."/>
            <person name="Ettema T.J."/>
        </authorList>
    </citation>
    <scope>NUCLEOTIDE SEQUENCE</scope>
</reference>
<dbReference type="InterPro" id="IPR038563">
    <property type="entry name" value="Endonuclease_7_sf"/>
</dbReference>
<name>A0A0F9PCA6_9ZZZZ</name>
<organism evidence="1">
    <name type="scientific">marine sediment metagenome</name>
    <dbReference type="NCBI Taxonomy" id="412755"/>
    <lineage>
        <taxon>unclassified sequences</taxon>
        <taxon>metagenomes</taxon>
        <taxon>ecological metagenomes</taxon>
    </lineage>
</organism>
<sequence>MDIIKKRKTDLDYYHSHKEKIAARRKRRYEQNKEAYKEKNKQNYIKNRVKILAYKKKHRDQYRDRYNLRAKEKRAKQSEPPSCYLMRCYGITKKQYDAMLEQQNGLCAICRKKEINRRLAVDHNHATKQIRGLLCSLCNTALGKFDDSVNMLTRAINYLKKYDKN</sequence>
<evidence type="ECO:0000313" key="1">
    <source>
        <dbReference type="EMBL" id="KKN22142.1"/>
    </source>
</evidence>
<dbReference type="EMBL" id="LAZR01003090">
    <property type="protein sequence ID" value="KKN22142.1"/>
    <property type="molecule type" value="Genomic_DNA"/>
</dbReference>
<proteinExistence type="predicted"/>
<dbReference type="Gene3D" id="3.40.1800.10">
    <property type="entry name" value="His-Me finger endonucleases"/>
    <property type="match status" value="1"/>
</dbReference>
<dbReference type="InterPro" id="IPR004211">
    <property type="entry name" value="Endonuclease_7"/>
</dbReference>
<protein>
    <recommendedName>
        <fullName evidence="2">Recombination endonuclease VII</fullName>
    </recommendedName>
</protein>
<dbReference type="AlphaFoldDB" id="A0A0F9PCA6"/>
<dbReference type="InterPro" id="IPR044925">
    <property type="entry name" value="His-Me_finger_sf"/>
</dbReference>
<gene>
    <name evidence="1" type="ORF">LCGC14_0918340</name>
</gene>
<accession>A0A0F9PCA6</accession>
<dbReference type="Pfam" id="PF02945">
    <property type="entry name" value="Endonuclease_7"/>
    <property type="match status" value="1"/>
</dbReference>
<dbReference type="SUPFAM" id="SSF54060">
    <property type="entry name" value="His-Me finger endonucleases"/>
    <property type="match status" value="1"/>
</dbReference>